<sequence>MSTHGYDLSSRTGFLCGNSTVSLASPKPTASFLLLEAKHQLPDLLLGRVTKDRTTSDILVRQPLHTKTQDTGGIHGPIVVRISDIPTLLPLVMS</sequence>
<protein>
    <submittedName>
        <fullName evidence="1">Uncharacterized protein</fullName>
    </submittedName>
</protein>
<name>A0AAW0G380_9APHY</name>
<organism evidence="1 2">
    <name type="scientific">Cerrena zonata</name>
    <dbReference type="NCBI Taxonomy" id="2478898"/>
    <lineage>
        <taxon>Eukaryota</taxon>
        <taxon>Fungi</taxon>
        <taxon>Dikarya</taxon>
        <taxon>Basidiomycota</taxon>
        <taxon>Agaricomycotina</taxon>
        <taxon>Agaricomycetes</taxon>
        <taxon>Polyporales</taxon>
        <taxon>Cerrenaceae</taxon>
        <taxon>Cerrena</taxon>
    </lineage>
</organism>
<dbReference type="Proteomes" id="UP001385951">
    <property type="component" value="Unassembled WGS sequence"/>
</dbReference>
<dbReference type="EMBL" id="JASBNA010000012">
    <property type="protein sequence ID" value="KAK7687793.1"/>
    <property type="molecule type" value="Genomic_DNA"/>
</dbReference>
<proteinExistence type="predicted"/>
<keyword evidence="2" id="KW-1185">Reference proteome</keyword>
<comment type="caution">
    <text evidence="1">The sequence shown here is derived from an EMBL/GenBank/DDBJ whole genome shotgun (WGS) entry which is preliminary data.</text>
</comment>
<reference evidence="1 2" key="1">
    <citation type="submission" date="2022-09" db="EMBL/GenBank/DDBJ databases">
        <authorList>
            <person name="Palmer J.M."/>
        </authorList>
    </citation>
    <scope>NUCLEOTIDE SEQUENCE [LARGE SCALE GENOMIC DNA]</scope>
    <source>
        <strain evidence="1 2">DSM 7382</strain>
    </source>
</reference>
<evidence type="ECO:0000313" key="2">
    <source>
        <dbReference type="Proteomes" id="UP001385951"/>
    </source>
</evidence>
<accession>A0AAW0G380</accession>
<gene>
    <name evidence="1" type="ORF">QCA50_009012</name>
</gene>
<evidence type="ECO:0000313" key="1">
    <source>
        <dbReference type="EMBL" id="KAK7687793.1"/>
    </source>
</evidence>
<dbReference type="AlphaFoldDB" id="A0AAW0G380"/>